<evidence type="ECO:0000256" key="2">
    <source>
        <dbReference type="ARBA" id="ARBA00010145"/>
    </source>
</evidence>
<feature type="transmembrane region" description="Helical" evidence="8">
    <location>
        <begin position="6"/>
        <end position="23"/>
    </location>
</feature>
<keyword evidence="6 8" id="KW-1133">Transmembrane helix</keyword>
<dbReference type="EMBL" id="ACCF01000181">
    <property type="protein sequence ID" value="EEF67033.1"/>
    <property type="molecule type" value="Genomic_DNA"/>
</dbReference>
<dbReference type="Pfam" id="PF03547">
    <property type="entry name" value="Mem_trans"/>
    <property type="match status" value="2"/>
</dbReference>
<feature type="transmembrane region" description="Helical" evidence="8">
    <location>
        <begin position="177"/>
        <end position="201"/>
    </location>
</feature>
<evidence type="ECO:0000256" key="7">
    <source>
        <dbReference type="ARBA" id="ARBA00023136"/>
    </source>
</evidence>
<dbReference type="OrthoDB" id="9798064at2"/>
<evidence type="ECO:0000256" key="1">
    <source>
        <dbReference type="ARBA" id="ARBA00004651"/>
    </source>
</evidence>
<keyword evidence="4" id="KW-1003">Cell membrane</keyword>
<evidence type="ECO:0000256" key="6">
    <source>
        <dbReference type="ARBA" id="ARBA00022989"/>
    </source>
</evidence>
<evidence type="ECO:0000313" key="10">
    <source>
        <dbReference type="Proteomes" id="UP000005950"/>
    </source>
</evidence>
<organism evidence="9 10">
    <name type="scientific">Holdemania filiformis DSM 12042</name>
    <dbReference type="NCBI Taxonomy" id="545696"/>
    <lineage>
        <taxon>Bacteria</taxon>
        <taxon>Bacillati</taxon>
        <taxon>Bacillota</taxon>
        <taxon>Erysipelotrichia</taxon>
        <taxon>Erysipelotrichales</taxon>
        <taxon>Erysipelotrichaceae</taxon>
        <taxon>Holdemania</taxon>
    </lineage>
</organism>
<dbReference type="STRING" id="545696.HOLDEFILI_02856"/>
<dbReference type="PANTHER" id="PTHR36838">
    <property type="entry name" value="AUXIN EFFLUX CARRIER FAMILY PROTEIN"/>
    <property type="match status" value="1"/>
</dbReference>
<dbReference type="GO" id="GO:0055085">
    <property type="term" value="P:transmembrane transport"/>
    <property type="evidence" value="ECO:0007669"/>
    <property type="project" value="InterPro"/>
</dbReference>
<comment type="caution">
    <text evidence="9">The sequence shown here is derived from an EMBL/GenBank/DDBJ whole genome shotgun (WGS) entry which is preliminary data.</text>
</comment>
<dbReference type="InterPro" id="IPR004776">
    <property type="entry name" value="Mem_transp_PIN-like"/>
</dbReference>
<name>B9YAJ9_9FIRM</name>
<feature type="transmembrane region" description="Helical" evidence="8">
    <location>
        <begin position="152"/>
        <end position="171"/>
    </location>
</feature>
<feature type="transmembrane region" description="Helical" evidence="8">
    <location>
        <begin position="276"/>
        <end position="300"/>
    </location>
</feature>
<evidence type="ECO:0000313" key="9">
    <source>
        <dbReference type="EMBL" id="EEF67033.1"/>
    </source>
</evidence>
<dbReference type="InterPro" id="IPR038770">
    <property type="entry name" value="Na+/solute_symporter_sf"/>
</dbReference>
<accession>B9YAJ9</accession>
<evidence type="ECO:0000256" key="5">
    <source>
        <dbReference type="ARBA" id="ARBA00022692"/>
    </source>
</evidence>
<dbReference type="Gene3D" id="1.20.1530.20">
    <property type="match status" value="1"/>
</dbReference>
<dbReference type="eggNOG" id="COG0679">
    <property type="taxonomic scope" value="Bacteria"/>
</dbReference>
<keyword evidence="3" id="KW-0813">Transport</keyword>
<dbReference type="Proteomes" id="UP000005950">
    <property type="component" value="Unassembled WGS sequence"/>
</dbReference>
<dbReference type="PANTHER" id="PTHR36838:SF1">
    <property type="entry name" value="SLR1864 PROTEIN"/>
    <property type="match status" value="1"/>
</dbReference>
<reference evidence="9 10" key="1">
    <citation type="submission" date="2008-12" db="EMBL/GenBank/DDBJ databases">
        <authorList>
            <person name="Fulton L."/>
            <person name="Clifton S."/>
            <person name="Fulton B."/>
            <person name="Xu J."/>
            <person name="Minx P."/>
            <person name="Pepin K.H."/>
            <person name="Johnson M."/>
            <person name="Bhonagiri V."/>
            <person name="Nash W.E."/>
            <person name="Mardis E.R."/>
            <person name="Wilson R.K."/>
        </authorList>
    </citation>
    <scope>NUCLEOTIDE SEQUENCE [LARGE SCALE GENOMIC DNA]</scope>
    <source>
        <strain evidence="9 10">DSM 12042</strain>
    </source>
</reference>
<evidence type="ECO:0000256" key="8">
    <source>
        <dbReference type="SAM" id="Phobius"/>
    </source>
</evidence>
<feature type="transmembrane region" description="Helical" evidence="8">
    <location>
        <begin position="222"/>
        <end position="240"/>
    </location>
</feature>
<gene>
    <name evidence="9" type="ORF">HOLDEFILI_02856</name>
</gene>
<keyword evidence="7 8" id="KW-0472">Membrane</keyword>
<sequence length="302" mass="33101">MTTSIFHQMAIMTALIAAGWFLCKREILHADHIPSLTQLLLQVASPSVILLSGNEIFQQEQARWLLTSFILAIVFHCLFLTAALLLFQRDPVLENGVLLPNSGFMGIPLVQAVLGSSAVFLLTPFMIVNTLMQWTVGVYLMDHSSAFSLKKFLKTPMAIAVVLAMLLYFTPLALPPIIADVLTMTAALNTPLAMLILGALLAKTTLTQNWKLVRRCLPAAMARLLFMPLLVILILKGLPVPEMLKMLLTLVSSCPCAVSVALFSETLHQDSVKATTLVLSSTMLSLMTIPLISTLANFLWQL</sequence>
<evidence type="ECO:0000256" key="4">
    <source>
        <dbReference type="ARBA" id="ARBA00022475"/>
    </source>
</evidence>
<proteinExistence type="inferred from homology"/>
<feature type="transmembrane region" description="Helical" evidence="8">
    <location>
        <begin position="64"/>
        <end position="87"/>
    </location>
</feature>
<comment type="subcellular location">
    <subcellularLocation>
        <location evidence="1">Cell membrane</location>
        <topology evidence="1">Multi-pass membrane protein</topology>
    </subcellularLocation>
</comment>
<dbReference type="GO" id="GO:0005886">
    <property type="term" value="C:plasma membrane"/>
    <property type="evidence" value="ECO:0007669"/>
    <property type="project" value="UniProtKB-SubCell"/>
</dbReference>
<comment type="similarity">
    <text evidence="2">Belongs to the auxin efflux carrier (TC 2.A.69) family.</text>
</comment>
<dbReference type="AlphaFoldDB" id="B9YAJ9"/>
<feature type="transmembrane region" description="Helical" evidence="8">
    <location>
        <begin position="107"/>
        <end position="131"/>
    </location>
</feature>
<dbReference type="RefSeq" id="WP_006060021.1">
    <property type="nucleotide sequence ID" value="NZ_GG657559.1"/>
</dbReference>
<keyword evidence="5 8" id="KW-0812">Transmembrane</keyword>
<protein>
    <submittedName>
        <fullName evidence="9">Transporter, auxin efflux carrier (AEC) family protein</fullName>
    </submittedName>
</protein>
<dbReference type="HOGENOM" id="CLU_056175_4_0_9"/>
<evidence type="ECO:0000256" key="3">
    <source>
        <dbReference type="ARBA" id="ARBA00022448"/>
    </source>
</evidence>
<reference evidence="9 10" key="2">
    <citation type="submission" date="2009-02" db="EMBL/GenBank/DDBJ databases">
        <title>Draft genome sequence of Holdemania filiformis DSM 12042.</title>
        <authorList>
            <person name="Sudarsanam P."/>
            <person name="Ley R."/>
            <person name="Guruge J."/>
            <person name="Turnbaugh P.J."/>
            <person name="Mahowald M."/>
            <person name="Liep D."/>
            <person name="Gordon J."/>
        </authorList>
    </citation>
    <scope>NUCLEOTIDE SEQUENCE [LARGE SCALE GENOMIC DNA]</scope>
    <source>
        <strain evidence="9 10">DSM 12042</strain>
    </source>
</reference>